<organism evidence="1 2">
    <name type="scientific">Escallonia herrerae</name>
    <dbReference type="NCBI Taxonomy" id="1293975"/>
    <lineage>
        <taxon>Eukaryota</taxon>
        <taxon>Viridiplantae</taxon>
        <taxon>Streptophyta</taxon>
        <taxon>Embryophyta</taxon>
        <taxon>Tracheophyta</taxon>
        <taxon>Spermatophyta</taxon>
        <taxon>Magnoliopsida</taxon>
        <taxon>eudicotyledons</taxon>
        <taxon>Gunneridae</taxon>
        <taxon>Pentapetalae</taxon>
        <taxon>asterids</taxon>
        <taxon>campanulids</taxon>
        <taxon>Escalloniales</taxon>
        <taxon>Escalloniaceae</taxon>
        <taxon>Escallonia</taxon>
    </lineage>
</organism>
<reference evidence="1" key="1">
    <citation type="submission" date="2022-12" db="EMBL/GenBank/DDBJ databases">
        <title>Draft genome assemblies for two species of Escallonia (Escalloniales).</title>
        <authorList>
            <person name="Chanderbali A."/>
            <person name="Dervinis C."/>
            <person name="Anghel I."/>
            <person name="Soltis D."/>
            <person name="Soltis P."/>
            <person name="Zapata F."/>
        </authorList>
    </citation>
    <scope>NUCLEOTIDE SEQUENCE</scope>
    <source>
        <strain evidence="1">UCBG64.0493</strain>
        <tissue evidence="1">Leaf</tissue>
    </source>
</reference>
<name>A0AA88VK48_9ASTE</name>
<evidence type="ECO:0000313" key="2">
    <source>
        <dbReference type="Proteomes" id="UP001188597"/>
    </source>
</evidence>
<accession>A0AA88VK48</accession>
<sequence length="68" mass="7892">MAEHEDNRGSGCVQFQSCHAGIICLRYQKEKAKTNEPADLINKYSAGLQRHRRKCCRNHEDFHLVIVH</sequence>
<proteinExistence type="predicted"/>
<gene>
    <name evidence="1" type="ORF">RJ639_014186</name>
</gene>
<evidence type="ECO:0000313" key="1">
    <source>
        <dbReference type="EMBL" id="KAK3008859.1"/>
    </source>
</evidence>
<protein>
    <submittedName>
        <fullName evidence="1">Uncharacterized protein</fullName>
    </submittedName>
</protein>
<dbReference type="EMBL" id="JAVXUP010001710">
    <property type="protein sequence ID" value="KAK3008859.1"/>
    <property type="molecule type" value="Genomic_DNA"/>
</dbReference>
<keyword evidence="2" id="KW-1185">Reference proteome</keyword>
<comment type="caution">
    <text evidence="1">The sequence shown here is derived from an EMBL/GenBank/DDBJ whole genome shotgun (WGS) entry which is preliminary data.</text>
</comment>
<dbReference type="AlphaFoldDB" id="A0AA88VK48"/>
<dbReference type="Proteomes" id="UP001188597">
    <property type="component" value="Unassembled WGS sequence"/>
</dbReference>